<evidence type="ECO:0000313" key="2">
    <source>
        <dbReference type="EMBL" id="MFC5946733.1"/>
    </source>
</evidence>
<name>A0ABW1HZH4_9PSEU</name>
<sequence>MQLATIRQAAVMFAVTNVDDLLVLGLFFGRAPDGRAAGRVVLGQYLGFGAILVASLLGAVGAGFLPGSVVPYLGLLPILLGLRAAWQAWQARRDRRDDDGDAEEPGGRVGVLAVAAVTLANGGDNIGVYVPVLAGATRTGFVTYTAVFLLLVGVWCGAGRFLATRPFVARTLSRWGHVVLPAVLIAIGVLVLVEGGALGLG</sequence>
<dbReference type="InterPro" id="IPR004676">
    <property type="entry name" value="Cd-R_transporter"/>
</dbReference>
<protein>
    <submittedName>
        <fullName evidence="2">Cadmium resistance transporter</fullName>
    </submittedName>
</protein>
<keyword evidence="1" id="KW-0472">Membrane</keyword>
<dbReference type="Proteomes" id="UP001596119">
    <property type="component" value="Unassembled WGS sequence"/>
</dbReference>
<reference evidence="3" key="1">
    <citation type="journal article" date="2019" name="Int. J. Syst. Evol. Microbiol.">
        <title>The Global Catalogue of Microorganisms (GCM) 10K type strain sequencing project: providing services to taxonomists for standard genome sequencing and annotation.</title>
        <authorList>
            <consortium name="The Broad Institute Genomics Platform"/>
            <consortium name="The Broad Institute Genome Sequencing Center for Infectious Disease"/>
            <person name="Wu L."/>
            <person name="Ma J."/>
        </authorList>
    </citation>
    <scope>NUCLEOTIDE SEQUENCE [LARGE SCALE GENOMIC DNA]</scope>
    <source>
        <strain evidence="3">CGMCC 4.7397</strain>
    </source>
</reference>
<comment type="caution">
    <text evidence="2">The sequence shown here is derived from an EMBL/GenBank/DDBJ whole genome shotgun (WGS) entry which is preliminary data.</text>
</comment>
<feature type="transmembrane region" description="Helical" evidence="1">
    <location>
        <begin position="141"/>
        <end position="163"/>
    </location>
</feature>
<organism evidence="2 3">
    <name type="scientific">Pseudonocardia lutea</name>
    <dbReference type="NCBI Taxonomy" id="2172015"/>
    <lineage>
        <taxon>Bacteria</taxon>
        <taxon>Bacillati</taxon>
        <taxon>Actinomycetota</taxon>
        <taxon>Actinomycetes</taxon>
        <taxon>Pseudonocardiales</taxon>
        <taxon>Pseudonocardiaceae</taxon>
        <taxon>Pseudonocardia</taxon>
    </lineage>
</organism>
<keyword evidence="1" id="KW-0812">Transmembrane</keyword>
<proteinExistence type="predicted"/>
<dbReference type="Pfam" id="PF03596">
    <property type="entry name" value="Cad"/>
    <property type="match status" value="1"/>
</dbReference>
<evidence type="ECO:0000256" key="1">
    <source>
        <dbReference type="SAM" id="Phobius"/>
    </source>
</evidence>
<keyword evidence="3" id="KW-1185">Reference proteome</keyword>
<feature type="transmembrane region" description="Helical" evidence="1">
    <location>
        <begin position="40"/>
        <end position="64"/>
    </location>
</feature>
<feature type="transmembrane region" description="Helical" evidence="1">
    <location>
        <begin position="70"/>
        <end position="89"/>
    </location>
</feature>
<dbReference type="RefSeq" id="WP_379562891.1">
    <property type="nucleotide sequence ID" value="NZ_JBHSQK010000001.1"/>
</dbReference>
<accession>A0ABW1HZH4</accession>
<feature type="transmembrane region" description="Helical" evidence="1">
    <location>
        <begin position="175"/>
        <end position="193"/>
    </location>
</feature>
<keyword evidence="1" id="KW-1133">Transmembrane helix</keyword>
<feature type="transmembrane region" description="Helical" evidence="1">
    <location>
        <begin position="6"/>
        <end position="28"/>
    </location>
</feature>
<dbReference type="EMBL" id="JBHSQK010000001">
    <property type="protein sequence ID" value="MFC5946733.1"/>
    <property type="molecule type" value="Genomic_DNA"/>
</dbReference>
<gene>
    <name evidence="2" type="ORF">ACFQH9_00395</name>
</gene>
<evidence type="ECO:0000313" key="3">
    <source>
        <dbReference type="Proteomes" id="UP001596119"/>
    </source>
</evidence>